<feature type="region of interest" description="Disordered" evidence="1">
    <location>
        <begin position="171"/>
        <end position="191"/>
    </location>
</feature>
<feature type="region of interest" description="Disordered" evidence="1">
    <location>
        <begin position="1"/>
        <end position="21"/>
    </location>
</feature>
<proteinExistence type="predicted"/>
<dbReference type="InParanoid" id="A7S1Y2"/>
<keyword evidence="3" id="KW-1185">Reference proteome</keyword>
<protein>
    <submittedName>
        <fullName evidence="2">Uncharacterized protein</fullName>
    </submittedName>
</protein>
<evidence type="ECO:0000313" key="3">
    <source>
        <dbReference type="Proteomes" id="UP000001593"/>
    </source>
</evidence>
<name>A7S1Y2_NEMVE</name>
<reference evidence="2 3" key="1">
    <citation type="journal article" date="2007" name="Science">
        <title>Sea anemone genome reveals ancestral eumetazoan gene repertoire and genomic organization.</title>
        <authorList>
            <person name="Putnam N.H."/>
            <person name="Srivastava M."/>
            <person name="Hellsten U."/>
            <person name="Dirks B."/>
            <person name="Chapman J."/>
            <person name="Salamov A."/>
            <person name="Terry A."/>
            <person name="Shapiro H."/>
            <person name="Lindquist E."/>
            <person name="Kapitonov V.V."/>
            <person name="Jurka J."/>
            <person name="Genikhovich G."/>
            <person name="Grigoriev I.V."/>
            <person name="Lucas S.M."/>
            <person name="Steele R.E."/>
            <person name="Finnerty J.R."/>
            <person name="Technau U."/>
            <person name="Martindale M.Q."/>
            <person name="Rokhsar D.S."/>
        </authorList>
    </citation>
    <scope>NUCLEOTIDE SEQUENCE [LARGE SCALE GENOMIC DNA]</scope>
    <source>
        <strain evidence="3">CH2 X CH6</strain>
    </source>
</reference>
<sequence length="226" mass="25040">MSQNNRRNRGPAPTGSTKASKIREMASALDYASHAIRSLNKELRKLGAENDVLETDVKDGNQALTENQKNVELILKKQDKSKKQAKLQELKLQRVFVRHLLNGLLEKVLAMSAPALAEREQKDLQSFCDRINKEKEAMTALLAEQTKKEEAKIAFFAELKRQLEQAKISSKKCTAESQTSSPSTTSMGTECTTECAEVDVQTTSEVTMVSAETQTDAVPEVIILNA</sequence>
<dbReference type="EMBL" id="DS469566">
    <property type="protein sequence ID" value="EDO42279.1"/>
    <property type="molecule type" value="Genomic_DNA"/>
</dbReference>
<dbReference type="PhylomeDB" id="A7S1Y2"/>
<dbReference type="HOGENOM" id="CLU_1226094_0_0_1"/>
<dbReference type="Proteomes" id="UP000001593">
    <property type="component" value="Unassembled WGS sequence"/>
</dbReference>
<gene>
    <name evidence="2" type="ORF">NEMVEDRAFT_v1g205530</name>
</gene>
<accession>A7S1Y2</accession>
<dbReference type="AlphaFoldDB" id="A7S1Y2"/>
<organism evidence="2 3">
    <name type="scientific">Nematostella vectensis</name>
    <name type="common">Starlet sea anemone</name>
    <dbReference type="NCBI Taxonomy" id="45351"/>
    <lineage>
        <taxon>Eukaryota</taxon>
        <taxon>Metazoa</taxon>
        <taxon>Cnidaria</taxon>
        <taxon>Anthozoa</taxon>
        <taxon>Hexacorallia</taxon>
        <taxon>Actiniaria</taxon>
        <taxon>Edwardsiidae</taxon>
        <taxon>Nematostella</taxon>
    </lineage>
</organism>
<evidence type="ECO:0000256" key="1">
    <source>
        <dbReference type="SAM" id="MobiDB-lite"/>
    </source>
</evidence>
<evidence type="ECO:0000313" key="2">
    <source>
        <dbReference type="EMBL" id="EDO42279.1"/>
    </source>
</evidence>
<dbReference type="KEGG" id="nve:5514179"/>